<dbReference type="AlphaFoldDB" id="A0AA97JM65"/>
<feature type="region of interest" description="Disordered" evidence="3">
    <location>
        <begin position="587"/>
        <end position="607"/>
    </location>
</feature>
<dbReference type="PANTHER" id="PTHR16046">
    <property type="entry name" value="SMC5-SMC6 COMPLEX LOCALIZATION FACTOR 2"/>
    <property type="match status" value="1"/>
</dbReference>
<feature type="coiled-coil region" evidence="2">
    <location>
        <begin position="670"/>
        <end position="697"/>
    </location>
</feature>
<feature type="compositionally biased region" description="Low complexity" evidence="3">
    <location>
        <begin position="291"/>
        <end position="301"/>
    </location>
</feature>
<evidence type="ECO:0000313" key="6">
    <source>
        <dbReference type="RefSeq" id="XP_054839577.1"/>
    </source>
</evidence>
<dbReference type="KEGG" id="emc:129332461"/>
<sequence length="1158" mass="130530">MTQFLNSSQSSERDGRAPWDSLGSPAGLSCKRAGRADSARNGRNQCITDFFQPVPKQDRAVLCSPEKRNGKFGLANSYADSPGRNISSPKQNRRKKFPPPPPDRSPIIDAFLKGAKIKKKDSSNDDAAYVAVKATYPKVVVRKLFTLEGSSDCPFKDDTCLRGLEKSEIHLLPTTAPLVENHRECKMEYMDLDTTSSGLSKWASASENESHISWCQKTACSETLQPSPANASLQSSLETLGRNKKAKKEKKMLFNQQPSSSAKESLATSVSQQNTMDLLRKRLCSASCESSTDESSTTQASKVAVSSRQLSNKAINTRRCQSCPSVCAYSRTSLGISRYKEHPEKRKRISSNSNLKNLQKLALQSLDTHNFSGLLEKHNSEHARSRTSPGGEEELKDRNPTDSDLPLSTQYLDGCEENGNHDSYKKIRPLPVGCIANKNNPVHTTDAKEGQSQTVISNSYLEQMLPSCPEQIGVKAPSNILITSEENSLFFQESKDVISHIQNDNLFQALQMNIDDKGLPLSVSDSFPSTSHNSFSKVETQKTLKDTSNNVLSSVDCDHVATPPFSHDLNKLSNEDSNLEMSVSNKKLKSLSDSEDENPDCSLGNSDDEILLPFEDILAQSSKPTKNPEPTSDEDNIQDTMIQSHTSFLSKPSAGTQVSYINQLERLLKEKEEFRRVDELEKQLQHVKRQVERDLSSEELSKDGELSAEHRAFIERFSVIDVIPDQHPGENIFQMAHAGKIFNQRNLDLRNYGFFPHSPIEKYLLGSGITQQLFVINEGLLMSAYYSSPCPVPILKWMFQMMSVHSDRSVSKKILDMLMALTITNASVSDPLRPWIPSLCDIATVLTNMGIPFNTLFPLLDFQPPFNKDNIMCEMYKTVGKQESGDFSENMTSFFLLVQSSLCNMAKFLQLCIGICPEHYTDEEILLLLLLLFKVSLEKELKQFPLVDLEYLIIKLLENIRKWDTEMPKLCLAISCLSSHHHDLLWLVQFVPNWTARGRQVRRRLSLVVISKLLKNDVNIPCSQDQQMALLCQDLVKMKPSTLLKRTAEKVKQQSGLSKESLLSEFEPQAYYLTYILLHLVREASNTEAAYSNQRKWLLKLCATLEKYVKSDIREDARLFYRTKVKDLVARTYSKWQQMIHSSRPTQGKIHDFWDPDS</sequence>
<feature type="domain" description="Coiled-coil SMC6 And NSE5 INteracting (CANIN)" evidence="4">
    <location>
        <begin position="654"/>
        <end position="1016"/>
    </location>
</feature>
<comment type="similarity">
    <text evidence="1">Belongs to the FAM178 family.</text>
</comment>
<dbReference type="GO" id="GO:0035861">
    <property type="term" value="C:site of double-strand break"/>
    <property type="evidence" value="ECO:0007669"/>
    <property type="project" value="TreeGrafter"/>
</dbReference>
<dbReference type="GO" id="GO:1990166">
    <property type="term" value="P:protein localization to site of double-strand break"/>
    <property type="evidence" value="ECO:0007669"/>
    <property type="project" value="TreeGrafter"/>
</dbReference>
<feature type="compositionally biased region" description="Polar residues" evidence="3">
    <location>
        <begin position="1"/>
        <end position="10"/>
    </location>
</feature>
<evidence type="ECO:0000256" key="2">
    <source>
        <dbReference type="SAM" id="Coils"/>
    </source>
</evidence>
<evidence type="ECO:0000313" key="5">
    <source>
        <dbReference type="Proteomes" id="UP001190640"/>
    </source>
</evidence>
<feature type="compositionally biased region" description="Basic and acidic residues" evidence="3">
    <location>
        <begin position="375"/>
        <end position="384"/>
    </location>
</feature>
<evidence type="ECO:0000256" key="1">
    <source>
        <dbReference type="ARBA" id="ARBA00010311"/>
    </source>
</evidence>
<dbReference type="GO" id="GO:2000781">
    <property type="term" value="P:positive regulation of double-strand break repair"/>
    <property type="evidence" value="ECO:0007669"/>
    <property type="project" value="TreeGrafter"/>
</dbReference>
<feature type="region of interest" description="Disordered" evidence="3">
    <location>
        <begin position="291"/>
        <end position="310"/>
    </location>
</feature>
<protein>
    <submittedName>
        <fullName evidence="6">SMC5-SMC6 complex localization factor protein 2</fullName>
    </submittedName>
</protein>
<dbReference type="Pfam" id="PF14816">
    <property type="entry name" value="CANIN"/>
    <property type="match status" value="1"/>
</dbReference>
<organism evidence="5 6">
    <name type="scientific">Eublepharis macularius</name>
    <name type="common">Leopard gecko</name>
    <name type="synonym">Cyrtodactylus macularius</name>
    <dbReference type="NCBI Taxonomy" id="481883"/>
    <lineage>
        <taxon>Eukaryota</taxon>
        <taxon>Metazoa</taxon>
        <taxon>Chordata</taxon>
        <taxon>Craniata</taxon>
        <taxon>Vertebrata</taxon>
        <taxon>Euteleostomi</taxon>
        <taxon>Lepidosauria</taxon>
        <taxon>Squamata</taxon>
        <taxon>Bifurcata</taxon>
        <taxon>Gekkota</taxon>
        <taxon>Eublepharidae</taxon>
        <taxon>Eublepharinae</taxon>
        <taxon>Eublepharis</taxon>
    </lineage>
</organism>
<name>A0AA97JM65_EUBMA</name>
<dbReference type="PANTHER" id="PTHR16046:SF10">
    <property type="entry name" value="SMC5-SMC6 COMPLEX LOCALIZATION FACTOR PROTEIN 2"/>
    <property type="match status" value="1"/>
</dbReference>
<dbReference type="GeneID" id="129332461"/>
<feature type="region of interest" description="Disordered" evidence="3">
    <location>
        <begin position="64"/>
        <end position="107"/>
    </location>
</feature>
<keyword evidence="2" id="KW-0175">Coiled coil</keyword>
<dbReference type="Proteomes" id="UP001190640">
    <property type="component" value="Chromosome 6"/>
</dbReference>
<dbReference type="CTD" id="55719"/>
<dbReference type="GO" id="GO:0005634">
    <property type="term" value="C:nucleus"/>
    <property type="evidence" value="ECO:0007669"/>
    <property type="project" value="TreeGrafter"/>
</dbReference>
<proteinExistence type="inferred from homology"/>
<keyword evidence="5" id="KW-1185">Reference proteome</keyword>
<dbReference type="GO" id="GO:0006974">
    <property type="term" value="P:DNA damage response"/>
    <property type="evidence" value="ECO:0007669"/>
    <property type="project" value="TreeGrafter"/>
</dbReference>
<feature type="region of interest" description="Disordered" evidence="3">
    <location>
        <begin position="1"/>
        <end position="42"/>
    </location>
</feature>
<dbReference type="RefSeq" id="XP_054839577.1">
    <property type="nucleotide sequence ID" value="XM_054983602.1"/>
</dbReference>
<feature type="region of interest" description="Disordered" evidence="3">
    <location>
        <begin position="375"/>
        <end position="423"/>
    </location>
</feature>
<dbReference type="InterPro" id="IPR044276">
    <property type="entry name" value="CANIN_dom"/>
</dbReference>
<gene>
    <name evidence="6" type="primary">SLF2</name>
</gene>
<dbReference type="InterPro" id="IPR026161">
    <property type="entry name" value="FAM178"/>
</dbReference>
<evidence type="ECO:0000256" key="3">
    <source>
        <dbReference type="SAM" id="MobiDB-lite"/>
    </source>
</evidence>
<reference evidence="6" key="1">
    <citation type="submission" date="2025-08" db="UniProtKB">
        <authorList>
            <consortium name="RefSeq"/>
        </authorList>
    </citation>
    <scope>IDENTIFICATION</scope>
    <source>
        <tissue evidence="6">Blood</tissue>
    </source>
</reference>
<accession>A0AA97JM65</accession>
<evidence type="ECO:0000259" key="4">
    <source>
        <dbReference type="Pfam" id="PF14816"/>
    </source>
</evidence>